<organism evidence="4 5">
    <name type="scientific">Leifsonia kafniensis</name>
    <dbReference type="NCBI Taxonomy" id="475957"/>
    <lineage>
        <taxon>Bacteria</taxon>
        <taxon>Bacillati</taxon>
        <taxon>Actinomycetota</taxon>
        <taxon>Actinomycetes</taxon>
        <taxon>Micrococcales</taxon>
        <taxon>Microbacteriaceae</taxon>
        <taxon>Leifsonia</taxon>
    </lineage>
</organism>
<evidence type="ECO:0000313" key="5">
    <source>
        <dbReference type="Proteomes" id="UP001501803"/>
    </source>
</evidence>
<dbReference type="InterPro" id="IPR017972">
    <property type="entry name" value="Cyt_P450_CS"/>
</dbReference>
<comment type="caution">
    <text evidence="4">The sequence shown here is derived from an EMBL/GenBank/DDBJ whole genome shotgun (WGS) entry which is preliminary data.</text>
</comment>
<dbReference type="Gene3D" id="3.10.20.30">
    <property type="match status" value="1"/>
</dbReference>
<accession>A0ABP7KSB4</accession>
<dbReference type="InterPro" id="IPR039261">
    <property type="entry name" value="FNR_nucleotide-bd"/>
</dbReference>
<dbReference type="Proteomes" id="UP001501803">
    <property type="component" value="Unassembled WGS sequence"/>
</dbReference>
<dbReference type="SUPFAM" id="SSF54292">
    <property type="entry name" value="2Fe-2S ferredoxin-like"/>
    <property type="match status" value="1"/>
</dbReference>
<evidence type="ECO:0008006" key="6">
    <source>
        <dbReference type="Google" id="ProtNLM"/>
    </source>
</evidence>
<keyword evidence="5" id="KW-1185">Reference proteome</keyword>
<gene>
    <name evidence="4" type="ORF">GCM10022381_28100</name>
</gene>
<protein>
    <recommendedName>
        <fullName evidence="6">Cytochrome P450</fullName>
    </recommendedName>
</protein>
<dbReference type="PRINTS" id="PR00359">
    <property type="entry name" value="BP450"/>
</dbReference>
<evidence type="ECO:0000313" key="4">
    <source>
        <dbReference type="EMBL" id="GAA3884291.1"/>
    </source>
</evidence>
<dbReference type="SUPFAM" id="SSF48264">
    <property type="entry name" value="Cytochrome P450"/>
    <property type="match status" value="1"/>
</dbReference>
<dbReference type="CDD" id="cd00207">
    <property type="entry name" value="fer2"/>
    <property type="match status" value="1"/>
</dbReference>
<reference evidence="5" key="1">
    <citation type="journal article" date="2019" name="Int. J. Syst. Evol. Microbiol.">
        <title>The Global Catalogue of Microorganisms (GCM) 10K type strain sequencing project: providing services to taxonomists for standard genome sequencing and annotation.</title>
        <authorList>
            <consortium name="The Broad Institute Genomics Platform"/>
            <consortium name="The Broad Institute Genome Sequencing Center for Infectious Disease"/>
            <person name="Wu L."/>
            <person name="Ma J."/>
        </authorList>
    </citation>
    <scope>NUCLEOTIDE SEQUENCE [LARGE SCALE GENOMIC DNA]</scope>
    <source>
        <strain evidence="5">JCM 17021</strain>
    </source>
</reference>
<dbReference type="Pfam" id="PF00067">
    <property type="entry name" value="p450"/>
    <property type="match status" value="1"/>
</dbReference>
<dbReference type="CDD" id="cd06185">
    <property type="entry name" value="PDR_like"/>
    <property type="match status" value="1"/>
</dbReference>
<dbReference type="SUPFAM" id="SSF63380">
    <property type="entry name" value="Riboflavin synthase domain-like"/>
    <property type="match status" value="1"/>
</dbReference>
<dbReference type="RefSeq" id="WP_345067816.1">
    <property type="nucleotide sequence ID" value="NZ_BAABCN010000008.1"/>
</dbReference>
<dbReference type="InterPro" id="IPR036010">
    <property type="entry name" value="2Fe-2S_ferredoxin-like_sf"/>
</dbReference>
<dbReference type="EMBL" id="BAABCN010000008">
    <property type="protein sequence ID" value="GAA3884291.1"/>
    <property type="molecule type" value="Genomic_DNA"/>
</dbReference>
<dbReference type="PANTHER" id="PTHR46696:SF1">
    <property type="entry name" value="CYTOCHROME P450 YJIB-RELATED"/>
    <property type="match status" value="1"/>
</dbReference>
<dbReference type="InterPro" id="IPR001041">
    <property type="entry name" value="2Fe-2S_ferredoxin-type"/>
</dbReference>
<dbReference type="PROSITE" id="PS00086">
    <property type="entry name" value="CYTOCHROME_P450"/>
    <property type="match status" value="1"/>
</dbReference>
<dbReference type="InterPro" id="IPR017938">
    <property type="entry name" value="Riboflavin_synthase-like_b-brl"/>
</dbReference>
<dbReference type="Pfam" id="PF00111">
    <property type="entry name" value="Fer2"/>
    <property type="match status" value="1"/>
</dbReference>
<dbReference type="InterPro" id="IPR001128">
    <property type="entry name" value="Cyt_P450"/>
</dbReference>
<feature type="domain" description="2Fe-2S ferredoxin-type" evidence="2">
    <location>
        <begin position="664"/>
        <end position="754"/>
    </location>
</feature>
<dbReference type="PROSITE" id="PS51384">
    <property type="entry name" value="FAD_FR"/>
    <property type="match status" value="1"/>
</dbReference>
<dbReference type="PRINTS" id="PR00385">
    <property type="entry name" value="P450"/>
</dbReference>
<dbReference type="Gene3D" id="3.40.50.80">
    <property type="entry name" value="Nucleotide-binding domain of ferredoxin-NADP reductase (FNR) module"/>
    <property type="match status" value="1"/>
</dbReference>
<dbReference type="InterPro" id="IPR012675">
    <property type="entry name" value="Beta-grasp_dom_sf"/>
</dbReference>
<dbReference type="PROSITE" id="PS51085">
    <property type="entry name" value="2FE2S_FER_2"/>
    <property type="match status" value="1"/>
</dbReference>
<dbReference type="PANTHER" id="PTHR46696">
    <property type="entry name" value="P450, PUTATIVE (EUROFUNG)-RELATED"/>
    <property type="match status" value="1"/>
</dbReference>
<feature type="domain" description="FAD-binding FR-type" evidence="3">
    <location>
        <begin position="443"/>
        <end position="544"/>
    </location>
</feature>
<evidence type="ECO:0000259" key="2">
    <source>
        <dbReference type="PROSITE" id="PS51085"/>
    </source>
</evidence>
<sequence>MTITPLKQPTSLAFDAMGDHYYEDPAQAFADVRDDAPVFFYPYLNVWIVTRREDAELILPDWKNFSSAANGGNITVPEQHQDFISSELISRILVGSDPKGHTLARSVAQRGFVQARMDALKPQIEERAHRIIDRFESEGHANLMDAYCLELTTQTIMALMDLPHDLEGMMRQLRDDFFRILASSQEPMAEPELSTVWDRYVAAQSTLRDIIIARRGKSGDDLITVMANSNDSTGELLIPVEQIAVHLGEFAAAGTDTTAQAMANAVIFLSKKPEYIEQGLADSDLWWRVFDETVRRRPSSPFAGRRANVDITLGGADIKAGDIVWVALASANTDPAHYEEPFDFDIHREDSRDHLSFSKGRHTCLGQPLARVQGATGLKVLYERIPSLRPDTPIKLDFVRMALLPVRRSLGVTWEVDAGLTRDEAEAAHPEQPPARLAPTDPQARLELTVAERRDESDGVVSLVLRDPEGRLLPEWTPGAHIDVTVGDLVRQYSLCSAEGAEDHWRIGVLKEPKSRGGSIAIHEQIIEGSTLTVSLPRNLFVLQPSKKYLFVGGGIGITPILSMIGQADRDGAEWSAIYGGRSRSSMAFLDEFTPWGDKVRLVPEDTDGRVDYAEYLREVREDTLIYCCGPEPLLNALEAATAHWPEGSLHTERFVSKEIDDSANVAFEVEFVDSGITVQIPADKSILDIAEELNLPVISSCGEGTCGTCETPVVSGKVDHRDSILTESERVSCDTMFICVSRSLGGCKLKLEL</sequence>
<dbReference type="InterPro" id="IPR017927">
    <property type="entry name" value="FAD-bd_FR_type"/>
</dbReference>
<dbReference type="InterPro" id="IPR006058">
    <property type="entry name" value="2Fe2S_fd_BS"/>
</dbReference>
<evidence type="ECO:0000259" key="3">
    <source>
        <dbReference type="PROSITE" id="PS51384"/>
    </source>
</evidence>
<dbReference type="SUPFAM" id="SSF52343">
    <property type="entry name" value="Ferredoxin reductase-like, C-terminal NADP-linked domain"/>
    <property type="match status" value="1"/>
</dbReference>
<dbReference type="InterPro" id="IPR002397">
    <property type="entry name" value="Cyt_P450_B"/>
</dbReference>
<comment type="similarity">
    <text evidence="1">Belongs to the cytochrome P450 family.</text>
</comment>
<dbReference type="PROSITE" id="PS00197">
    <property type="entry name" value="2FE2S_FER_1"/>
    <property type="match status" value="1"/>
</dbReference>
<dbReference type="Gene3D" id="2.40.30.10">
    <property type="entry name" value="Translation factors"/>
    <property type="match status" value="1"/>
</dbReference>
<proteinExistence type="inferred from homology"/>
<evidence type="ECO:0000256" key="1">
    <source>
        <dbReference type="ARBA" id="ARBA00010617"/>
    </source>
</evidence>
<dbReference type="Gene3D" id="1.10.630.10">
    <property type="entry name" value="Cytochrome P450"/>
    <property type="match status" value="1"/>
</dbReference>
<dbReference type="InterPro" id="IPR036396">
    <property type="entry name" value="Cyt_P450_sf"/>
</dbReference>
<name>A0ABP7KSB4_9MICO</name>